<dbReference type="PANTHER" id="PTHR24421:SF10">
    <property type="entry name" value="NITRATE_NITRITE SENSOR PROTEIN NARQ"/>
    <property type="match status" value="1"/>
</dbReference>
<comment type="catalytic activity">
    <reaction evidence="1">
        <text>ATP + protein L-histidine = ADP + protein N-phospho-L-histidine.</text>
        <dbReference type="EC" id="2.7.13.3"/>
    </reaction>
</comment>
<proteinExistence type="predicted"/>
<evidence type="ECO:0000256" key="3">
    <source>
        <dbReference type="ARBA" id="ARBA00022679"/>
    </source>
</evidence>
<dbReference type="Proteomes" id="UP001321453">
    <property type="component" value="Unassembled WGS sequence"/>
</dbReference>
<keyword evidence="8" id="KW-1185">Reference proteome</keyword>
<dbReference type="Gene3D" id="3.30.565.10">
    <property type="entry name" value="Histidine kinase-like ATPase, C-terminal domain"/>
    <property type="match status" value="1"/>
</dbReference>
<feature type="transmembrane region" description="Helical" evidence="6">
    <location>
        <begin position="103"/>
        <end position="126"/>
    </location>
</feature>
<dbReference type="EC" id="2.7.13.3" evidence="2"/>
<keyword evidence="3" id="KW-0808">Transferase</keyword>
<dbReference type="EMBL" id="JAUCGR010000003">
    <property type="protein sequence ID" value="MDM7832256.1"/>
    <property type="molecule type" value="Genomic_DNA"/>
</dbReference>
<evidence type="ECO:0000256" key="5">
    <source>
        <dbReference type="ARBA" id="ARBA00023012"/>
    </source>
</evidence>
<keyword evidence="6" id="KW-0812">Transmembrane</keyword>
<evidence type="ECO:0000313" key="7">
    <source>
        <dbReference type="EMBL" id="MDM7832256.1"/>
    </source>
</evidence>
<dbReference type="SUPFAM" id="SSF55874">
    <property type="entry name" value="ATPase domain of HSP90 chaperone/DNA topoisomerase II/histidine kinase"/>
    <property type="match status" value="1"/>
</dbReference>
<name>A0ABT7S9G9_9CELL</name>
<feature type="transmembrane region" description="Helical" evidence="6">
    <location>
        <begin position="21"/>
        <end position="47"/>
    </location>
</feature>
<dbReference type="InterPro" id="IPR050482">
    <property type="entry name" value="Sensor_HK_TwoCompSys"/>
</dbReference>
<keyword evidence="6" id="KW-0472">Membrane</keyword>
<keyword evidence="5" id="KW-0902">Two-component regulatory system</keyword>
<reference evidence="7 8" key="1">
    <citation type="submission" date="2023-06" db="EMBL/GenBank/DDBJ databases">
        <title>Cellulomonas sp. MW9 Whole genome sequence.</title>
        <authorList>
            <person name="Park S."/>
        </authorList>
    </citation>
    <scope>NUCLEOTIDE SEQUENCE [LARGE SCALE GENOMIC DNA]</scope>
    <source>
        <strain evidence="7 8">MW9</strain>
    </source>
</reference>
<organism evidence="7 8">
    <name type="scientific">Cellulomonas edaphi</name>
    <dbReference type="NCBI Taxonomy" id="3053468"/>
    <lineage>
        <taxon>Bacteria</taxon>
        <taxon>Bacillati</taxon>
        <taxon>Actinomycetota</taxon>
        <taxon>Actinomycetes</taxon>
        <taxon>Micrococcales</taxon>
        <taxon>Cellulomonadaceae</taxon>
        <taxon>Cellulomonas</taxon>
    </lineage>
</organism>
<sequence>MTAATGGRSRRRSEVGWWRTAAGLSDGVLVVGVCTVVLSQFGLASIAQWAVWETIEPFPAGAESVSLAARFGGVVLANVAPLVVAVAALAVAGLARRSWTIRVAATLGIALAAGVLRTQLLLWVRASAPPPWAWVIETLSGATAIVVAIMLGLLAVDARRRSRVKDEVAAQALGELESEEVQIRQEVSQLLHGSVQQHLVVIAAQLDHVADLVADAGADDAAEQVRGLAASLDEVREGDVRRLSQTLFPAGVDIGLFHAAQLALARVPAHVATELHLGPLAQRFNEITRPQLSVTERLLELSALEEAVTNALKHGDARRIVVRADVAPGSAPGLAVLEVTIDDDGGGPPTGTEPALSGLARLQTRFEQHGGELEVGESPIGGFRLVTRLPFAVVPQDEPGTG</sequence>
<keyword evidence="6" id="KW-1133">Transmembrane helix</keyword>
<evidence type="ECO:0000256" key="4">
    <source>
        <dbReference type="ARBA" id="ARBA00022777"/>
    </source>
</evidence>
<keyword evidence="4" id="KW-0418">Kinase</keyword>
<feature type="transmembrane region" description="Helical" evidence="6">
    <location>
        <begin position="67"/>
        <end position="91"/>
    </location>
</feature>
<dbReference type="PANTHER" id="PTHR24421">
    <property type="entry name" value="NITRATE/NITRITE SENSOR PROTEIN NARX-RELATED"/>
    <property type="match status" value="1"/>
</dbReference>
<evidence type="ECO:0000256" key="1">
    <source>
        <dbReference type="ARBA" id="ARBA00000085"/>
    </source>
</evidence>
<evidence type="ECO:0000256" key="6">
    <source>
        <dbReference type="SAM" id="Phobius"/>
    </source>
</evidence>
<gene>
    <name evidence="7" type="ORF">QRT05_13010</name>
</gene>
<protein>
    <recommendedName>
        <fullName evidence="2">histidine kinase</fullName>
        <ecNumber evidence="2">2.7.13.3</ecNumber>
    </recommendedName>
</protein>
<evidence type="ECO:0000313" key="8">
    <source>
        <dbReference type="Proteomes" id="UP001321453"/>
    </source>
</evidence>
<feature type="transmembrane region" description="Helical" evidence="6">
    <location>
        <begin position="132"/>
        <end position="156"/>
    </location>
</feature>
<dbReference type="RefSeq" id="WP_289447688.1">
    <property type="nucleotide sequence ID" value="NZ_JAUCGR010000003.1"/>
</dbReference>
<comment type="caution">
    <text evidence="7">The sequence shown here is derived from an EMBL/GenBank/DDBJ whole genome shotgun (WGS) entry which is preliminary data.</text>
</comment>
<accession>A0ABT7S9G9</accession>
<dbReference type="InterPro" id="IPR036890">
    <property type="entry name" value="HATPase_C_sf"/>
</dbReference>
<evidence type="ECO:0000256" key="2">
    <source>
        <dbReference type="ARBA" id="ARBA00012438"/>
    </source>
</evidence>